<feature type="chain" id="PRO_5019151760" description="Mid2 domain-containing protein" evidence="3">
    <location>
        <begin position="32"/>
        <end position="544"/>
    </location>
</feature>
<feature type="region of interest" description="Disordered" evidence="1">
    <location>
        <begin position="524"/>
        <end position="544"/>
    </location>
</feature>
<feature type="compositionally biased region" description="Polar residues" evidence="1">
    <location>
        <begin position="535"/>
        <end position="544"/>
    </location>
</feature>
<organism evidence="4 5">
    <name type="scientific">Panaeolus cyanescens</name>
    <dbReference type="NCBI Taxonomy" id="181874"/>
    <lineage>
        <taxon>Eukaryota</taxon>
        <taxon>Fungi</taxon>
        <taxon>Dikarya</taxon>
        <taxon>Basidiomycota</taxon>
        <taxon>Agaricomycotina</taxon>
        <taxon>Agaricomycetes</taxon>
        <taxon>Agaricomycetidae</taxon>
        <taxon>Agaricales</taxon>
        <taxon>Agaricineae</taxon>
        <taxon>Galeropsidaceae</taxon>
        <taxon>Panaeolus</taxon>
    </lineage>
</organism>
<evidence type="ECO:0000256" key="1">
    <source>
        <dbReference type="SAM" id="MobiDB-lite"/>
    </source>
</evidence>
<evidence type="ECO:0008006" key="6">
    <source>
        <dbReference type="Google" id="ProtNLM"/>
    </source>
</evidence>
<keyword evidence="3" id="KW-0732">Signal</keyword>
<evidence type="ECO:0000313" key="5">
    <source>
        <dbReference type="Proteomes" id="UP000284842"/>
    </source>
</evidence>
<dbReference type="EMBL" id="NHTK01001230">
    <property type="protein sequence ID" value="PPR01625.1"/>
    <property type="molecule type" value="Genomic_DNA"/>
</dbReference>
<keyword evidence="2" id="KW-0812">Transmembrane</keyword>
<keyword evidence="5" id="KW-1185">Reference proteome</keyword>
<comment type="caution">
    <text evidence="4">The sequence shown here is derived from an EMBL/GenBank/DDBJ whole genome shotgun (WGS) entry which is preliminary data.</text>
</comment>
<feature type="compositionally biased region" description="Polar residues" evidence="1">
    <location>
        <begin position="227"/>
        <end position="237"/>
    </location>
</feature>
<feature type="compositionally biased region" description="Polar residues" evidence="1">
    <location>
        <begin position="472"/>
        <end position="506"/>
    </location>
</feature>
<gene>
    <name evidence="4" type="ORF">CVT24_005840</name>
</gene>
<sequence length="544" mass="58237">MLTRIFARNFFKLFPLVFTFLALLKIPFVQALHNVTLPSPDPSIRYVTGSDGAKWVPIQDVNAIGGGYMLIRSTNATDGTATIFQTCRSIYYFAPLWPFEIEVQITINGQRMDTFNLQDTSVPAITPPDVSGGLGPSSQLSQVRWSMQFDSDAQRTIVVTAAASKAAFFTALVDGFLFEVADQGDPPPSITKPQLGPSTTVTPTPSSTPSSSTSSSTPSSRSQSTTIGDSTFSPVANSSSTISLPTGSSSPTPSAESSVGVSSSASDTNPQTLHSTNRMGIIIGSACGAVALIILLLMGLWFTRRKQNEKPGASVQIKEDDSIFDQPNVVQEDVDGNVDLTREMQGRMIPVRTGISDSKRRGGENAVTVIHRPQGSFGENYDSQNGVSSATITPFPTTPPSSDATSANSASSPRSDMASLESVHTQLLPNRSVHQAPIDFPSAPPHYSQVPTQNLTRRALAARDAGIGALQRQGSRSSAGTMDNRTLLTLPPQYTGTSSVAGSEQAMSDVRERYLRTREEFLRAMDDYLQEEEQQQGTPAPSTP</sequence>
<feature type="compositionally biased region" description="Low complexity" evidence="1">
    <location>
        <begin position="238"/>
        <end position="266"/>
    </location>
</feature>
<keyword evidence="2" id="KW-0472">Membrane</keyword>
<dbReference type="InParanoid" id="A0A409YF68"/>
<proteinExistence type="predicted"/>
<dbReference type="OrthoDB" id="3234968at2759"/>
<dbReference type="Proteomes" id="UP000284842">
    <property type="component" value="Unassembled WGS sequence"/>
</dbReference>
<feature type="signal peptide" evidence="3">
    <location>
        <begin position="1"/>
        <end position="31"/>
    </location>
</feature>
<feature type="region of interest" description="Disordered" evidence="1">
    <location>
        <begin position="369"/>
        <end position="421"/>
    </location>
</feature>
<accession>A0A409YF68</accession>
<feature type="transmembrane region" description="Helical" evidence="2">
    <location>
        <begin position="279"/>
        <end position="302"/>
    </location>
</feature>
<evidence type="ECO:0000313" key="4">
    <source>
        <dbReference type="EMBL" id="PPR01625.1"/>
    </source>
</evidence>
<evidence type="ECO:0000256" key="2">
    <source>
        <dbReference type="SAM" id="Phobius"/>
    </source>
</evidence>
<feature type="region of interest" description="Disordered" evidence="1">
    <location>
        <begin position="184"/>
        <end position="271"/>
    </location>
</feature>
<feature type="compositionally biased region" description="Low complexity" evidence="1">
    <location>
        <begin position="197"/>
        <end position="226"/>
    </location>
</feature>
<feature type="region of interest" description="Disordered" evidence="1">
    <location>
        <begin position="468"/>
        <end position="506"/>
    </location>
</feature>
<protein>
    <recommendedName>
        <fullName evidence="6">Mid2 domain-containing protein</fullName>
    </recommendedName>
</protein>
<name>A0A409YF68_9AGAR</name>
<dbReference type="STRING" id="181874.A0A409YF68"/>
<keyword evidence="2" id="KW-1133">Transmembrane helix</keyword>
<reference evidence="4 5" key="1">
    <citation type="journal article" date="2018" name="Evol. Lett.">
        <title>Horizontal gene cluster transfer increased hallucinogenic mushroom diversity.</title>
        <authorList>
            <person name="Reynolds H.T."/>
            <person name="Vijayakumar V."/>
            <person name="Gluck-Thaler E."/>
            <person name="Korotkin H.B."/>
            <person name="Matheny P.B."/>
            <person name="Slot J.C."/>
        </authorList>
    </citation>
    <scope>NUCLEOTIDE SEQUENCE [LARGE SCALE GENOMIC DNA]</scope>
    <source>
        <strain evidence="4 5">2629</strain>
    </source>
</reference>
<feature type="compositionally biased region" description="Low complexity" evidence="1">
    <location>
        <begin position="388"/>
        <end position="413"/>
    </location>
</feature>
<evidence type="ECO:0000256" key="3">
    <source>
        <dbReference type="SAM" id="SignalP"/>
    </source>
</evidence>
<dbReference type="AlphaFoldDB" id="A0A409YF68"/>